<keyword evidence="2" id="KW-1185">Reference proteome</keyword>
<gene>
    <name evidence="1" type="ORF">K0M31_007511</name>
</gene>
<dbReference type="Proteomes" id="UP001177670">
    <property type="component" value="Unassembled WGS sequence"/>
</dbReference>
<sequence length="77" mass="9281">MDEKKNRNKEELLELKLRYTKARKRITEEKLPRSDRKPIRQSIEVVDVNFTSQNPVLSEKIEKSKKRMIERARAEKV</sequence>
<accession>A0AA40KVR0</accession>
<evidence type="ECO:0000313" key="2">
    <source>
        <dbReference type="Proteomes" id="UP001177670"/>
    </source>
</evidence>
<protein>
    <submittedName>
        <fullName evidence="1">Uncharacterized protein</fullName>
    </submittedName>
</protein>
<reference evidence="1" key="1">
    <citation type="submission" date="2021-10" db="EMBL/GenBank/DDBJ databases">
        <title>Melipona bicolor Genome sequencing and assembly.</title>
        <authorList>
            <person name="Araujo N.S."/>
            <person name="Arias M.C."/>
        </authorList>
    </citation>
    <scope>NUCLEOTIDE SEQUENCE</scope>
    <source>
        <strain evidence="1">USP_2M_L1-L4_2017</strain>
        <tissue evidence="1">Whole body</tissue>
    </source>
</reference>
<proteinExistence type="predicted"/>
<dbReference type="EMBL" id="JAHYIQ010000002">
    <property type="protein sequence ID" value="KAK1134732.1"/>
    <property type="molecule type" value="Genomic_DNA"/>
</dbReference>
<evidence type="ECO:0000313" key="1">
    <source>
        <dbReference type="EMBL" id="KAK1134732.1"/>
    </source>
</evidence>
<comment type="caution">
    <text evidence="1">The sequence shown here is derived from an EMBL/GenBank/DDBJ whole genome shotgun (WGS) entry which is preliminary data.</text>
</comment>
<dbReference type="AlphaFoldDB" id="A0AA40KVR0"/>
<name>A0AA40KVR0_9HYME</name>
<organism evidence="1 2">
    <name type="scientific">Melipona bicolor</name>
    <dbReference type="NCBI Taxonomy" id="60889"/>
    <lineage>
        <taxon>Eukaryota</taxon>
        <taxon>Metazoa</taxon>
        <taxon>Ecdysozoa</taxon>
        <taxon>Arthropoda</taxon>
        <taxon>Hexapoda</taxon>
        <taxon>Insecta</taxon>
        <taxon>Pterygota</taxon>
        <taxon>Neoptera</taxon>
        <taxon>Endopterygota</taxon>
        <taxon>Hymenoptera</taxon>
        <taxon>Apocrita</taxon>
        <taxon>Aculeata</taxon>
        <taxon>Apoidea</taxon>
        <taxon>Anthophila</taxon>
        <taxon>Apidae</taxon>
        <taxon>Melipona</taxon>
    </lineage>
</organism>